<dbReference type="RefSeq" id="WP_048570069.1">
    <property type="nucleotide sequence ID" value="NZ_LFVU01000011.1"/>
</dbReference>
<evidence type="ECO:0000313" key="2">
    <source>
        <dbReference type="EMBL" id="KMT22380.1"/>
    </source>
</evidence>
<protein>
    <recommendedName>
        <fullName evidence="4">DUF3021 family protein</fullName>
    </recommendedName>
</protein>
<gene>
    <name evidence="2" type="ORF">CLCY_13c00150</name>
</gene>
<comment type="caution">
    <text evidence="2">The sequence shown here is derived from an EMBL/GenBank/DDBJ whole genome shotgun (WGS) entry which is preliminary data.</text>
</comment>
<organism evidence="2 3">
    <name type="scientific">Clostridium cylindrosporum DSM 605</name>
    <dbReference type="NCBI Taxonomy" id="1121307"/>
    <lineage>
        <taxon>Bacteria</taxon>
        <taxon>Bacillati</taxon>
        <taxon>Bacillota</taxon>
        <taxon>Clostridia</taxon>
        <taxon>Eubacteriales</taxon>
        <taxon>Clostridiaceae</taxon>
        <taxon>Clostridium</taxon>
    </lineage>
</organism>
<dbReference type="EMBL" id="LFVU01000011">
    <property type="protein sequence ID" value="KMT22380.1"/>
    <property type="molecule type" value="Genomic_DNA"/>
</dbReference>
<dbReference type="Proteomes" id="UP000036756">
    <property type="component" value="Unassembled WGS sequence"/>
</dbReference>
<keyword evidence="1" id="KW-0472">Membrane</keyword>
<dbReference type="STRING" id="1121307.CLCY_13c00150"/>
<dbReference type="PATRIC" id="fig|1121307.3.peg.269"/>
<sequence length="137" mass="15856">MAKLKYHFIINCISFTFITLSISIIQSLNLIESIKVINIYQIFLMTTLVQVLMFFTNKLHITSTFLLIVVNLFNIFIVVFPLGYYFNLFDLSLSSVLIVTFLNVTSFFLIYLGSMIKNQCDASLINLKIEEMKNKSK</sequence>
<proteinExistence type="predicted"/>
<feature type="transmembrane region" description="Helical" evidence="1">
    <location>
        <begin position="37"/>
        <end position="56"/>
    </location>
</feature>
<feature type="transmembrane region" description="Helical" evidence="1">
    <location>
        <begin position="92"/>
        <end position="112"/>
    </location>
</feature>
<evidence type="ECO:0000313" key="3">
    <source>
        <dbReference type="Proteomes" id="UP000036756"/>
    </source>
</evidence>
<keyword evidence="1" id="KW-0812">Transmembrane</keyword>
<evidence type="ECO:0000256" key="1">
    <source>
        <dbReference type="SAM" id="Phobius"/>
    </source>
</evidence>
<accession>A0A0J8D8J7</accession>
<keyword evidence="3" id="KW-1185">Reference proteome</keyword>
<dbReference type="AlphaFoldDB" id="A0A0J8D8J7"/>
<feature type="transmembrane region" description="Helical" evidence="1">
    <location>
        <begin position="65"/>
        <end position="86"/>
    </location>
</feature>
<keyword evidence="1" id="KW-1133">Transmembrane helix</keyword>
<evidence type="ECO:0008006" key="4">
    <source>
        <dbReference type="Google" id="ProtNLM"/>
    </source>
</evidence>
<name>A0A0J8D8J7_CLOCY</name>
<reference evidence="2 3" key="1">
    <citation type="submission" date="2015-06" db="EMBL/GenBank/DDBJ databases">
        <title>Draft genome sequence of the purine-degrading Clostridium cylindrosporum HC-1 (DSM 605).</title>
        <authorList>
            <person name="Poehlein A."/>
            <person name="Schiel-Bengelsdorf B."/>
            <person name="Bengelsdorf F."/>
            <person name="Daniel R."/>
            <person name="Duerre P."/>
        </authorList>
    </citation>
    <scope>NUCLEOTIDE SEQUENCE [LARGE SCALE GENOMIC DNA]</scope>
    <source>
        <strain evidence="2 3">DSM 605</strain>
    </source>
</reference>
<feature type="transmembrane region" description="Helical" evidence="1">
    <location>
        <begin position="12"/>
        <end position="31"/>
    </location>
</feature>